<reference evidence="11 12" key="1">
    <citation type="journal article" date="2021" name="Elife">
        <title>Chloroplast acquisition without the gene transfer in kleptoplastic sea slugs, Plakobranchus ocellatus.</title>
        <authorList>
            <person name="Maeda T."/>
            <person name="Takahashi S."/>
            <person name="Yoshida T."/>
            <person name="Shimamura S."/>
            <person name="Takaki Y."/>
            <person name="Nagai Y."/>
            <person name="Toyoda A."/>
            <person name="Suzuki Y."/>
            <person name="Arimoto A."/>
            <person name="Ishii H."/>
            <person name="Satoh N."/>
            <person name="Nishiyama T."/>
            <person name="Hasebe M."/>
            <person name="Maruyama T."/>
            <person name="Minagawa J."/>
            <person name="Obokata J."/>
            <person name="Shigenobu S."/>
        </authorList>
    </citation>
    <scope>NUCLEOTIDE SEQUENCE [LARGE SCALE GENOMIC DNA]</scope>
</reference>
<keyword evidence="12" id="KW-1185">Reference proteome</keyword>
<dbReference type="Gene3D" id="3.40.50.2300">
    <property type="match status" value="3"/>
</dbReference>
<dbReference type="SUPFAM" id="SSF53822">
    <property type="entry name" value="Periplasmic binding protein-like I"/>
    <property type="match status" value="1"/>
</dbReference>
<keyword evidence="2" id="KW-0812">Transmembrane</keyword>
<dbReference type="PANTHER" id="PTHR44755:SF8">
    <property type="entry name" value="RECEPTOR LIGAND BINDING REGION DOMAIN-CONTAINING PROTEIN"/>
    <property type="match status" value="1"/>
</dbReference>
<dbReference type="InterPro" id="IPR052612">
    <property type="entry name" value="ANP_Clearance_Receptor"/>
</dbReference>
<evidence type="ECO:0000256" key="3">
    <source>
        <dbReference type="ARBA" id="ARBA00022729"/>
    </source>
</evidence>
<keyword evidence="5" id="KW-0472">Membrane</keyword>
<evidence type="ECO:0000256" key="7">
    <source>
        <dbReference type="ARBA" id="ARBA00023180"/>
    </source>
</evidence>
<dbReference type="InterPro" id="IPR001828">
    <property type="entry name" value="ANF_lig-bd_rcpt"/>
</dbReference>
<evidence type="ECO:0000313" key="12">
    <source>
        <dbReference type="Proteomes" id="UP000762676"/>
    </source>
</evidence>
<accession>A0AAV4H436</accession>
<keyword evidence="7" id="KW-0325">Glycoprotein</keyword>
<dbReference type="Pfam" id="PF01094">
    <property type="entry name" value="ANF_receptor"/>
    <property type="match status" value="1"/>
</dbReference>
<gene>
    <name evidence="11" type="ORF">ElyMa_004353200</name>
</gene>
<dbReference type="PRINTS" id="PR00255">
    <property type="entry name" value="NATPEPTIDER"/>
</dbReference>
<keyword evidence="4" id="KW-1133">Transmembrane helix</keyword>
<dbReference type="PANTHER" id="PTHR44755">
    <property type="entry name" value="NATRIURETIC PEPTIDE RECEPTOR 3-RELATED"/>
    <property type="match status" value="1"/>
</dbReference>
<dbReference type="GO" id="GO:0007165">
    <property type="term" value="P:signal transduction"/>
    <property type="evidence" value="ECO:0007669"/>
    <property type="project" value="TreeGrafter"/>
</dbReference>
<comment type="caution">
    <text evidence="11">The sequence shown here is derived from an EMBL/GenBank/DDBJ whole genome shotgun (WGS) entry which is preliminary data.</text>
</comment>
<feature type="domain" description="Receptor ligand binding region" evidence="10">
    <location>
        <begin position="248"/>
        <end position="588"/>
    </location>
</feature>
<feature type="chain" id="PRO_5043786205" evidence="9">
    <location>
        <begin position="19"/>
        <end position="745"/>
    </location>
</feature>
<evidence type="ECO:0000256" key="2">
    <source>
        <dbReference type="ARBA" id="ARBA00022692"/>
    </source>
</evidence>
<name>A0AAV4H436_9GAST</name>
<evidence type="ECO:0000256" key="1">
    <source>
        <dbReference type="ARBA" id="ARBA00004479"/>
    </source>
</evidence>
<protein>
    <submittedName>
        <fullName evidence="11">Guanylate cyclase</fullName>
    </submittedName>
</protein>
<organism evidence="11 12">
    <name type="scientific">Elysia marginata</name>
    <dbReference type="NCBI Taxonomy" id="1093978"/>
    <lineage>
        <taxon>Eukaryota</taxon>
        <taxon>Metazoa</taxon>
        <taxon>Spiralia</taxon>
        <taxon>Lophotrochozoa</taxon>
        <taxon>Mollusca</taxon>
        <taxon>Gastropoda</taxon>
        <taxon>Heterobranchia</taxon>
        <taxon>Euthyneura</taxon>
        <taxon>Panpulmonata</taxon>
        <taxon>Sacoglossa</taxon>
        <taxon>Placobranchoidea</taxon>
        <taxon>Plakobranchidae</taxon>
        <taxon>Elysia</taxon>
    </lineage>
</organism>
<dbReference type="InterPro" id="IPR028082">
    <property type="entry name" value="Peripla_BP_I"/>
</dbReference>
<dbReference type="GO" id="GO:0017046">
    <property type="term" value="F:peptide hormone binding"/>
    <property type="evidence" value="ECO:0007669"/>
    <property type="project" value="TreeGrafter"/>
</dbReference>
<dbReference type="EMBL" id="BMAT01008778">
    <property type="protein sequence ID" value="GFR92444.1"/>
    <property type="molecule type" value="Genomic_DNA"/>
</dbReference>
<dbReference type="Proteomes" id="UP000762676">
    <property type="component" value="Unassembled WGS sequence"/>
</dbReference>
<evidence type="ECO:0000313" key="11">
    <source>
        <dbReference type="EMBL" id="GFR92444.1"/>
    </source>
</evidence>
<dbReference type="InterPro" id="IPR001170">
    <property type="entry name" value="ANPR/GUC"/>
</dbReference>
<dbReference type="AlphaFoldDB" id="A0AAV4H436"/>
<evidence type="ECO:0000256" key="9">
    <source>
        <dbReference type="SAM" id="SignalP"/>
    </source>
</evidence>
<evidence type="ECO:0000256" key="5">
    <source>
        <dbReference type="ARBA" id="ARBA00023136"/>
    </source>
</evidence>
<evidence type="ECO:0000259" key="10">
    <source>
        <dbReference type="Pfam" id="PF01094"/>
    </source>
</evidence>
<sequence length="745" mass="82900">MLAAAALCLLLLPECISSDSGSQRSQPDIHGQRSSLEMPKETPKQSVSLGRFDFSSKDLSRHAVLPSSSHSFKYSDVKLYTQSQGLPYLSKHYPNDDQKLSADPNINEGFLTKLNRPLRPNSNNLLTNVPKLDPRYNQIQQAPDFNREHEVSDSKHPRSLHFKSEFAGSAGGLTEYGSKLTSQEYAKDALNVSRSHEPLQRKRRRAFGTRTIFNNRRRRRQTSRLIPLKFVFLLPYQKTSVLSLPLTQAAISLAFNWVNTNQLLPGYDLKFEIKDSACSVSTAMNEAIQAVYAKEVNVFIGPTTFWNIPLISPGALSDAFAEEASYPLLIRTGPNFRSVAKMTLSVMDHFGWKRVKFLYDPDGLNDIMDGFCRNAAASFFEELKSDPTKANGSSRVSKISGFLDGMESEIGNKWSVIMLCANAEDVREIMIKAHELNYDNGDYVFINLDLFSSKETLEQSWYRADDTPERNAQAQKAFEALMTLTLKKPGSQDYRRFSREVKNRAMAMVPDFDNGEEEVNFFVGAFHDSVLLYVQALKETLAANLPIADGTAITRRMLNKTFEGIAGTVSIDASGDRQADFSLLDLNPATKNFEVVANYFGNLRQYEPVMGKTIHWGGARKSPPLDTPPVTPPDASGTVCAYNDSVCPDTDVDKHTECDVGYYGNMCNKSCSVNCAGDNHPCDRVNGSCDQGCAPGYQGALCTQDTDIAWHTLTYSSLVGHSVLDGCSSNEYHNSPPTHSVWHIQ</sequence>
<dbReference type="GO" id="GO:0038023">
    <property type="term" value="F:signaling receptor activity"/>
    <property type="evidence" value="ECO:0007669"/>
    <property type="project" value="TreeGrafter"/>
</dbReference>
<evidence type="ECO:0000256" key="6">
    <source>
        <dbReference type="ARBA" id="ARBA00023170"/>
    </source>
</evidence>
<keyword evidence="6" id="KW-0675">Receptor</keyword>
<evidence type="ECO:0000256" key="4">
    <source>
        <dbReference type="ARBA" id="ARBA00022989"/>
    </source>
</evidence>
<proteinExistence type="predicted"/>
<dbReference type="GO" id="GO:0016020">
    <property type="term" value="C:membrane"/>
    <property type="evidence" value="ECO:0007669"/>
    <property type="project" value="UniProtKB-SubCell"/>
</dbReference>
<keyword evidence="3 9" id="KW-0732">Signal</keyword>
<evidence type="ECO:0000256" key="8">
    <source>
        <dbReference type="SAM" id="MobiDB-lite"/>
    </source>
</evidence>
<feature type="signal peptide" evidence="9">
    <location>
        <begin position="1"/>
        <end position="18"/>
    </location>
</feature>
<feature type="region of interest" description="Disordered" evidence="8">
    <location>
        <begin position="18"/>
        <end position="47"/>
    </location>
</feature>
<comment type="subcellular location">
    <subcellularLocation>
        <location evidence="1">Membrane</location>
        <topology evidence="1">Single-pass type I membrane protein</topology>
    </subcellularLocation>
</comment>